<evidence type="ECO:0000256" key="1">
    <source>
        <dbReference type="ARBA" id="ARBA00004613"/>
    </source>
</evidence>
<accession>A0ABN4UZI9</accession>
<keyword evidence="2" id="KW-0964">Secreted</keyword>
<gene>
    <name evidence="5" type="ORF">BW47_07980</name>
</gene>
<evidence type="ECO:0000313" key="6">
    <source>
        <dbReference type="Proteomes" id="UP000185490"/>
    </source>
</evidence>
<proteinExistence type="predicted"/>
<dbReference type="InterPro" id="IPR002035">
    <property type="entry name" value="VWF_A"/>
</dbReference>
<dbReference type="CDD" id="cd00198">
    <property type="entry name" value="vWFA"/>
    <property type="match status" value="1"/>
</dbReference>
<dbReference type="EMBL" id="CP007389">
    <property type="protein sequence ID" value="APT74406.1"/>
    <property type="molecule type" value="Genomic_DNA"/>
</dbReference>
<organism evidence="5 6">
    <name type="scientific">Thermosipho melanesiensis</name>
    <dbReference type="NCBI Taxonomy" id="46541"/>
    <lineage>
        <taxon>Bacteria</taxon>
        <taxon>Thermotogati</taxon>
        <taxon>Thermotogota</taxon>
        <taxon>Thermotogae</taxon>
        <taxon>Thermotogales</taxon>
        <taxon>Fervidobacteriaceae</taxon>
        <taxon>Thermosipho</taxon>
    </lineage>
</organism>
<dbReference type="SMART" id="SM00327">
    <property type="entry name" value="VWA"/>
    <property type="match status" value="1"/>
</dbReference>
<dbReference type="InterPro" id="IPR056861">
    <property type="entry name" value="HMCN1-like_VWA"/>
</dbReference>
<dbReference type="PROSITE" id="PS50234">
    <property type="entry name" value="VWFA"/>
    <property type="match status" value="1"/>
</dbReference>
<comment type="subcellular location">
    <subcellularLocation>
        <location evidence="1">Secreted</location>
    </subcellularLocation>
</comment>
<evidence type="ECO:0000259" key="4">
    <source>
        <dbReference type="PROSITE" id="PS50234"/>
    </source>
</evidence>
<dbReference type="InterPro" id="IPR052969">
    <property type="entry name" value="Thr-specific_kinase-like"/>
</dbReference>
<evidence type="ECO:0000256" key="3">
    <source>
        <dbReference type="ARBA" id="ARBA00022729"/>
    </source>
</evidence>
<reference evidence="5 6" key="1">
    <citation type="submission" date="2014-02" db="EMBL/GenBank/DDBJ databases">
        <title>Diversity of Thermotogales isolates from hydrothermal vents.</title>
        <authorList>
            <person name="Haverkamp T.H.A."/>
            <person name="Lossouarn J."/>
            <person name="Geslin C."/>
            <person name="Nesbo C.L."/>
        </authorList>
    </citation>
    <scope>NUCLEOTIDE SEQUENCE [LARGE SCALE GENOMIC DNA]</scope>
    <source>
        <strain evidence="5 6">431</strain>
    </source>
</reference>
<dbReference type="PANTHER" id="PTHR47763:SF1">
    <property type="entry name" value="DUF659 DOMAIN-CONTAINING PROTEIN"/>
    <property type="match status" value="1"/>
</dbReference>
<dbReference type="SUPFAM" id="SSF53300">
    <property type="entry name" value="vWA-like"/>
    <property type="match status" value="1"/>
</dbReference>
<protein>
    <submittedName>
        <fullName evidence="5">von Willebrand factor A</fullName>
    </submittedName>
</protein>
<dbReference type="InterPro" id="IPR036465">
    <property type="entry name" value="vWFA_dom_sf"/>
</dbReference>
<dbReference type="RefSeq" id="WP_012057705.1">
    <property type="nucleotide sequence ID" value="NZ_CP007389.1"/>
</dbReference>
<dbReference type="Gene3D" id="3.40.50.410">
    <property type="entry name" value="von Willebrand factor, type A domain"/>
    <property type="match status" value="1"/>
</dbReference>
<evidence type="ECO:0000313" key="5">
    <source>
        <dbReference type="EMBL" id="APT74406.1"/>
    </source>
</evidence>
<sequence>MKKIVFLSFIILIFAFGCVNIPTLPKLIPSDPEGVTKPSPASYTDFDFYLTIDKNPFLVPISVPDYVRLKINIPDVQNLEANELKVFEDDKAQGFLLFKETETRNQVDIMIVLDTTGSMYNAIEGVKNSVQNLIETLQASGLDAKVGIIPFDDAVPSKDITLTPNWLDLSDAGSAKDFVSNITAYGGADFPENPYAGIMYAFNNASWRASSQKIIILITDASAHYKSETYPGDAEGETLYDKDKVIDTIQGFVTVHGAFIPGYYYSSTDSEDFSAPEDPREIVVETGGIINYTDSSGNVDLTNIGLIEYISSSWIVAFESDSPNATHTIEVFIEHDGAKGYKKLENINY</sequence>
<dbReference type="PANTHER" id="PTHR47763">
    <property type="entry name" value="ALPHA-PROTEIN KINASE VWKA"/>
    <property type="match status" value="1"/>
</dbReference>
<keyword evidence="3" id="KW-0732">Signal</keyword>
<feature type="domain" description="VWFA" evidence="4">
    <location>
        <begin position="108"/>
        <end position="310"/>
    </location>
</feature>
<dbReference type="Pfam" id="PF25106">
    <property type="entry name" value="VWA_4"/>
    <property type="match status" value="1"/>
</dbReference>
<name>A0ABN4UZI9_9BACT</name>
<evidence type="ECO:0000256" key="2">
    <source>
        <dbReference type="ARBA" id="ARBA00022525"/>
    </source>
</evidence>
<dbReference type="Proteomes" id="UP000185490">
    <property type="component" value="Chromosome"/>
</dbReference>
<dbReference type="PROSITE" id="PS51257">
    <property type="entry name" value="PROKAR_LIPOPROTEIN"/>
    <property type="match status" value="1"/>
</dbReference>
<keyword evidence="6" id="KW-1185">Reference proteome</keyword>